<dbReference type="Gramene" id="ERN12944">
    <property type="protein sequence ID" value="ERN12944"/>
    <property type="gene ID" value="AMTR_s00050p00225320"/>
</dbReference>
<evidence type="ECO:0000256" key="2">
    <source>
        <dbReference type="ARBA" id="ARBA00023015"/>
    </source>
</evidence>
<dbReference type="GO" id="GO:0006357">
    <property type="term" value="P:regulation of transcription by RNA polymerase II"/>
    <property type="evidence" value="ECO:0000318"/>
    <property type="project" value="GO_Central"/>
</dbReference>
<dbReference type="GO" id="GO:0000981">
    <property type="term" value="F:DNA-binding transcription factor activity, RNA polymerase II-specific"/>
    <property type="evidence" value="ECO:0000318"/>
    <property type="project" value="GO_Central"/>
</dbReference>
<protein>
    <recommendedName>
        <fullName evidence="7">MADS-box domain-containing protein</fullName>
    </recommendedName>
</protein>
<dbReference type="HOGENOM" id="CLU_1117023_0_0_1"/>
<evidence type="ECO:0000256" key="3">
    <source>
        <dbReference type="ARBA" id="ARBA00023125"/>
    </source>
</evidence>
<comment type="subcellular location">
    <subcellularLocation>
        <location evidence="1">Nucleus</location>
    </subcellularLocation>
</comment>
<dbReference type="Gene3D" id="3.40.1810.10">
    <property type="entry name" value="Transcription factor, MADS-box"/>
    <property type="match status" value="1"/>
</dbReference>
<evidence type="ECO:0000313" key="9">
    <source>
        <dbReference type="Proteomes" id="UP000017836"/>
    </source>
</evidence>
<proteinExistence type="predicted"/>
<dbReference type="PROSITE" id="PS50066">
    <property type="entry name" value="MADS_BOX_2"/>
    <property type="match status" value="1"/>
</dbReference>
<dbReference type="PANTHER" id="PTHR11945">
    <property type="entry name" value="MADS BOX PROTEIN"/>
    <property type="match status" value="1"/>
</dbReference>
<dbReference type="AlphaFoldDB" id="W1PY19"/>
<keyword evidence="2" id="KW-0805">Transcription regulation</keyword>
<dbReference type="PRINTS" id="PR00404">
    <property type="entry name" value="MADSDOMAIN"/>
</dbReference>
<dbReference type="SUPFAM" id="SSF55455">
    <property type="entry name" value="SRF-like"/>
    <property type="match status" value="1"/>
</dbReference>
<evidence type="ECO:0000313" key="8">
    <source>
        <dbReference type="EMBL" id="ERN12944.1"/>
    </source>
</evidence>
<dbReference type="SMART" id="SM00432">
    <property type="entry name" value="MADS"/>
    <property type="match status" value="1"/>
</dbReference>
<dbReference type="OMA" id="MAHRNAN"/>
<keyword evidence="5" id="KW-0539">Nucleus</keyword>
<evidence type="ECO:0000256" key="5">
    <source>
        <dbReference type="ARBA" id="ARBA00023242"/>
    </source>
</evidence>
<dbReference type="InterPro" id="IPR002100">
    <property type="entry name" value="TF_MADSbox"/>
</dbReference>
<evidence type="ECO:0000256" key="4">
    <source>
        <dbReference type="ARBA" id="ARBA00023163"/>
    </source>
</evidence>
<gene>
    <name evidence="8" type="ORF">AMTR_s00050p00225320</name>
</gene>
<feature type="region of interest" description="Disordered" evidence="6">
    <location>
        <begin position="74"/>
        <end position="93"/>
    </location>
</feature>
<dbReference type="GO" id="GO:0005634">
    <property type="term" value="C:nucleus"/>
    <property type="evidence" value="ECO:0007669"/>
    <property type="project" value="UniProtKB-SubCell"/>
</dbReference>
<dbReference type="GO" id="GO:0000978">
    <property type="term" value="F:RNA polymerase II cis-regulatory region sequence-specific DNA binding"/>
    <property type="evidence" value="ECO:0000318"/>
    <property type="project" value="GO_Central"/>
</dbReference>
<keyword evidence="9" id="KW-1185">Reference proteome</keyword>
<dbReference type="Proteomes" id="UP000017836">
    <property type="component" value="Unassembled WGS sequence"/>
</dbReference>
<evidence type="ECO:0000256" key="1">
    <source>
        <dbReference type="ARBA" id="ARBA00004123"/>
    </source>
</evidence>
<reference evidence="9" key="1">
    <citation type="journal article" date="2013" name="Science">
        <title>The Amborella genome and the evolution of flowering plants.</title>
        <authorList>
            <consortium name="Amborella Genome Project"/>
        </authorList>
    </citation>
    <scope>NUCLEOTIDE SEQUENCE [LARGE SCALE GENOMIC DNA]</scope>
</reference>
<name>W1PY19_AMBTC</name>
<feature type="domain" description="MADS-box" evidence="7">
    <location>
        <begin position="1"/>
        <end position="62"/>
    </location>
</feature>
<organism evidence="8 9">
    <name type="scientific">Amborella trichopoda</name>
    <dbReference type="NCBI Taxonomy" id="13333"/>
    <lineage>
        <taxon>Eukaryota</taxon>
        <taxon>Viridiplantae</taxon>
        <taxon>Streptophyta</taxon>
        <taxon>Embryophyta</taxon>
        <taxon>Tracheophyta</taxon>
        <taxon>Spermatophyta</taxon>
        <taxon>Magnoliopsida</taxon>
        <taxon>Amborellales</taxon>
        <taxon>Amborellaceae</taxon>
        <taxon>Amborella</taxon>
    </lineage>
</organism>
<dbReference type="eggNOG" id="KOG0014">
    <property type="taxonomic scope" value="Eukaryota"/>
</dbReference>
<accession>W1PY19</accession>
<dbReference type="EMBL" id="KI392596">
    <property type="protein sequence ID" value="ERN12944.1"/>
    <property type="molecule type" value="Genomic_DNA"/>
</dbReference>
<evidence type="ECO:0000259" key="7">
    <source>
        <dbReference type="PROSITE" id="PS50066"/>
    </source>
</evidence>
<dbReference type="PANTHER" id="PTHR11945:SF629">
    <property type="entry name" value="OS02G0164450 PROTEIN"/>
    <property type="match status" value="1"/>
</dbReference>
<dbReference type="InterPro" id="IPR036879">
    <property type="entry name" value="TF_MADSbox_sf"/>
</dbReference>
<sequence>MGRRAIEIKYIENKNARHVTFSKRRLGLYRKVFDLCIDGGAECAAVLTFSEAGKPFPFLYPHTDSVLQRFIQTQDPNNQQASSSSSQPTGRVHDPLMEEYYGLVKELEAEEALSFALNQRTPKFGSGSGSRSGFWWEADMTRMGQQELKRWAIALETLREMVARRAFEVQASVNPIGEGSTHMAQVCCSPVEHSSPLEVPEDSSEVGSGAVEVGGSFEYEEEEEEKRWGVAAEEVPAWWCWSDCTPPTC</sequence>
<keyword evidence="4" id="KW-0804">Transcription</keyword>
<evidence type="ECO:0000256" key="6">
    <source>
        <dbReference type="SAM" id="MobiDB-lite"/>
    </source>
</evidence>
<dbReference type="GO" id="GO:0046983">
    <property type="term" value="F:protein dimerization activity"/>
    <property type="evidence" value="ECO:0007669"/>
    <property type="project" value="InterPro"/>
</dbReference>
<keyword evidence="3" id="KW-0238">DNA-binding</keyword>
<dbReference type="Pfam" id="PF00319">
    <property type="entry name" value="SRF-TF"/>
    <property type="match status" value="1"/>
</dbReference>